<dbReference type="GO" id="GO:0005737">
    <property type="term" value="C:cytoplasm"/>
    <property type="evidence" value="ECO:0007669"/>
    <property type="project" value="TreeGrafter"/>
</dbReference>
<dbReference type="OrthoDB" id="8059989at2759"/>
<sequence length="916" mass="100918">MALSALPRPAGDNDSLYFMESSSKYWHVGQSFSPELKERVSTNYESSLLTGLPMLSTSQSSMISRKGSLMSIREEFLQVPEPNSFVNSADGGDDQSLSGSLVSNGSIRTMETAPQFPGSPREPSTEFMPIDTKEISCGAPGFQKWLKSLCRRQPAPRSGVYPHFHGDGPDDDWAASIFSSSGTGNKTTSSSFKFVTAVKTASITFASISMEDGSLRRRNSAVALDNDTMARMRDRKCALEELINTEEYYIADLKVLVNLYMSILNDCEGIPADIKDAITRNVSEILGLHEELLEEIFHALPAASHQIQTYKRRNFDMSSQADEFAGSNVLANPMAAAKVAMVFDKMIRGFFVYEEYCARYELVCEKFKEFRGSSWSLREKGCETLAGAINSQDNRAEYGKRALALADMLVKPIQRICKYPLLFAEIVKCTPAMDCPESNQLLDKVRFRLEEAAHQINLAAVNGPKIRDRMEKTWLLQDRLNFKDKPGCFVRLLGQIVLCGALHVAWQGPTIPVGEYMACLLYKSYLLLARIPKSGDTYDVKFAISLGTARIEEANQGQGLNCYSALFSWKIIFEAGHQIYEVLLSASSATEEEVWRKKITECITEESKDYDEYSSAKLNIIPVVISDIRSLGHVFGRPGTLARRQSLHRPRSTPLPKSDVIIVNNTHALSEVIGSKSTSGLSRSASVLHAGQMTVLSPKRTERNRIESKLTDVWTRDQLAYGSMASGGVRRRDASNLMRRLSAVSLVTSARKSMHSLHSSSSPSEASWIQSWEIAGNADPGILMGVPLNGTDGTRTPNSHPHGVSRRGYTLSRAFSFSGRSSDLKSVLRRSGSSSLESKSEEALKENANVAKEGSKPAGVCVSVSGPSKEAPEKEEPSSSSSTRAKLGLMMSSTPSAIPSKFRRKRLRITKRVEGA</sequence>
<accession>A0A3N4JM91</accession>
<dbReference type="InterPro" id="IPR035899">
    <property type="entry name" value="DBL_dom_sf"/>
</dbReference>
<dbReference type="PANTHER" id="PTHR45818">
    <property type="entry name" value="PROTEIN VAV"/>
    <property type="match status" value="1"/>
</dbReference>
<feature type="region of interest" description="Disordered" evidence="1">
    <location>
        <begin position="826"/>
        <end position="916"/>
    </location>
</feature>
<proteinExistence type="predicted"/>
<dbReference type="SUPFAM" id="SSF48065">
    <property type="entry name" value="DBL homology domain (DH-domain)"/>
    <property type="match status" value="1"/>
</dbReference>
<reference evidence="3 4" key="1">
    <citation type="journal article" date="2018" name="Nat. Ecol. Evol.">
        <title>Pezizomycetes genomes reveal the molecular basis of ectomycorrhizal truffle lifestyle.</title>
        <authorList>
            <person name="Murat C."/>
            <person name="Payen T."/>
            <person name="Noel B."/>
            <person name="Kuo A."/>
            <person name="Morin E."/>
            <person name="Chen J."/>
            <person name="Kohler A."/>
            <person name="Krizsan K."/>
            <person name="Balestrini R."/>
            <person name="Da Silva C."/>
            <person name="Montanini B."/>
            <person name="Hainaut M."/>
            <person name="Levati E."/>
            <person name="Barry K.W."/>
            <person name="Belfiori B."/>
            <person name="Cichocki N."/>
            <person name="Clum A."/>
            <person name="Dockter R.B."/>
            <person name="Fauchery L."/>
            <person name="Guy J."/>
            <person name="Iotti M."/>
            <person name="Le Tacon F."/>
            <person name="Lindquist E.A."/>
            <person name="Lipzen A."/>
            <person name="Malagnac F."/>
            <person name="Mello A."/>
            <person name="Molinier V."/>
            <person name="Miyauchi S."/>
            <person name="Poulain J."/>
            <person name="Riccioni C."/>
            <person name="Rubini A."/>
            <person name="Sitrit Y."/>
            <person name="Splivallo R."/>
            <person name="Traeger S."/>
            <person name="Wang M."/>
            <person name="Zifcakova L."/>
            <person name="Wipf D."/>
            <person name="Zambonelli A."/>
            <person name="Paolocci F."/>
            <person name="Nowrousian M."/>
            <person name="Ottonello S."/>
            <person name="Baldrian P."/>
            <person name="Spatafora J.W."/>
            <person name="Henrissat B."/>
            <person name="Nagy L.G."/>
            <person name="Aury J.M."/>
            <person name="Wincker P."/>
            <person name="Grigoriev I.V."/>
            <person name="Bonfante P."/>
            <person name="Martin F.M."/>
        </authorList>
    </citation>
    <scope>NUCLEOTIDE SEQUENCE [LARGE SCALE GENOMIC DNA]</scope>
    <source>
        <strain evidence="3 4">120613-1</strain>
    </source>
</reference>
<evidence type="ECO:0000313" key="3">
    <source>
        <dbReference type="EMBL" id="RPA97540.1"/>
    </source>
</evidence>
<gene>
    <name evidence="3" type="ORF">L873DRAFT_1790895</name>
</gene>
<dbReference type="GO" id="GO:0005085">
    <property type="term" value="F:guanyl-nucleotide exchange factor activity"/>
    <property type="evidence" value="ECO:0007669"/>
    <property type="project" value="InterPro"/>
</dbReference>
<organism evidence="3 4">
    <name type="scientific">Choiromyces venosus 120613-1</name>
    <dbReference type="NCBI Taxonomy" id="1336337"/>
    <lineage>
        <taxon>Eukaryota</taxon>
        <taxon>Fungi</taxon>
        <taxon>Dikarya</taxon>
        <taxon>Ascomycota</taxon>
        <taxon>Pezizomycotina</taxon>
        <taxon>Pezizomycetes</taxon>
        <taxon>Pezizales</taxon>
        <taxon>Tuberaceae</taxon>
        <taxon>Choiromyces</taxon>
    </lineage>
</organism>
<name>A0A3N4JM91_9PEZI</name>
<dbReference type="Pfam" id="PF00621">
    <property type="entry name" value="RhoGEF"/>
    <property type="match status" value="1"/>
</dbReference>
<evidence type="ECO:0000313" key="4">
    <source>
        <dbReference type="Proteomes" id="UP000276215"/>
    </source>
</evidence>
<feature type="domain" description="DH" evidence="2">
    <location>
        <begin position="234"/>
        <end position="459"/>
    </location>
</feature>
<dbReference type="Proteomes" id="UP000276215">
    <property type="component" value="Unassembled WGS sequence"/>
</dbReference>
<dbReference type="PROSITE" id="PS50010">
    <property type="entry name" value="DH_2"/>
    <property type="match status" value="1"/>
</dbReference>
<dbReference type="STRING" id="1336337.A0A3N4JM91"/>
<dbReference type="EMBL" id="ML120403">
    <property type="protein sequence ID" value="RPA97540.1"/>
    <property type="molecule type" value="Genomic_DNA"/>
</dbReference>
<evidence type="ECO:0000256" key="1">
    <source>
        <dbReference type="SAM" id="MobiDB-lite"/>
    </source>
</evidence>
<dbReference type="InterPro" id="IPR000219">
    <property type="entry name" value="DH_dom"/>
</dbReference>
<dbReference type="PANTHER" id="PTHR45818:SF3">
    <property type="entry name" value="PROTEIN VAV"/>
    <property type="match status" value="1"/>
</dbReference>
<dbReference type="AlphaFoldDB" id="A0A3N4JM91"/>
<protein>
    <recommendedName>
        <fullName evidence="2">DH domain-containing protein</fullName>
    </recommendedName>
</protein>
<feature type="compositionally biased region" description="Basic residues" evidence="1">
    <location>
        <begin position="901"/>
        <end position="910"/>
    </location>
</feature>
<dbReference type="SMART" id="SM00325">
    <property type="entry name" value="RhoGEF"/>
    <property type="match status" value="1"/>
</dbReference>
<dbReference type="Gene3D" id="1.20.900.10">
    <property type="entry name" value="Dbl homology (DH) domain"/>
    <property type="match status" value="1"/>
</dbReference>
<feature type="region of interest" description="Disordered" evidence="1">
    <location>
        <begin position="783"/>
        <end position="807"/>
    </location>
</feature>
<keyword evidence="4" id="KW-1185">Reference proteome</keyword>
<evidence type="ECO:0000259" key="2">
    <source>
        <dbReference type="PROSITE" id="PS50010"/>
    </source>
</evidence>